<dbReference type="AlphaFoldDB" id="A0AAW3JTZ0"/>
<accession>A0AAW3JTZ0</accession>
<feature type="compositionally biased region" description="Basic and acidic residues" evidence="1">
    <location>
        <begin position="134"/>
        <end position="148"/>
    </location>
</feature>
<dbReference type="EMBL" id="LLKB01000005">
    <property type="protein sequence ID" value="KQC85533.1"/>
    <property type="molecule type" value="Genomic_DNA"/>
</dbReference>
<dbReference type="RefSeq" id="WP_055945478.1">
    <property type="nucleotide sequence ID" value="NZ_JAQDCV010000012.1"/>
</dbReference>
<feature type="region of interest" description="Disordered" evidence="1">
    <location>
        <begin position="13"/>
        <end position="80"/>
    </location>
</feature>
<dbReference type="Proteomes" id="UP000050833">
    <property type="component" value="Unassembled WGS sequence"/>
</dbReference>
<comment type="caution">
    <text evidence="2">The sequence shown here is derived from an EMBL/GenBank/DDBJ whole genome shotgun (WGS) entry which is preliminary data.</text>
</comment>
<feature type="region of interest" description="Disordered" evidence="1">
    <location>
        <begin position="371"/>
        <end position="390"/>
    </location>
</feature>
<evidence type="ECO:0000313" key="2">
    <source>
        <dbReference type="EMBL" id="KQC85533.1"/>
    </source>
</evidence>
<evidence type="ECO:0000256" key="1">
    <source>
        <dbReference type="SAM" id="MobiDB-lite"/>
    </source>
</evidence>
<feature type="region of interest" description="Disordered" evidence="1">
    <location>
        <begin position="92"/>
        <end position="148"/>
    </location>
</feature>
<gene>
    <name evidence="2" type="ORF">APZ18_12735</name>
</gene>
<reference evidence="2 3" key="1">
    <citation type="submission" date="2015-10" db="EMBL/GenBank/DDBJ databases">
        <title>Butyribacter intestini gen. nov., sp. nov., a butyric acid-producing bacterium of the family Lachnospiraceae isolated from the human faeces.</title>
        <authorList>
            <person name="Zou Y."/>
            <person name="Xue W."/>
            <person name="Luo G."/>
            <person name="Lv M."/>
        </authorList>
    </citation>
    <scope>NUCLEOTIDE SEQUENCE [LARGE SCALE GENOMIC DNA]</scope>
    <source>
        <strain evidence="2 3">TF01-11</strain>
    </source>
</reference>
<protein>
    <submittedName>
        <fullName evidence="2">Uncharacterized protein</fullName>
    </submittedName>
</protein>
<evidence type="ECO:0000313" key="3">
    <source>
        <dbReference type="Proteomes" id="UP000050833"/>
    </source>
</evidence>
<keyword evidence="3" id="KW-1185">Reference proteome</keyword>
<sequence length="390" mass="42844">MAVVINSGSLFQAGGKQIGHGTKSSRTDNAKRKKNVSTAGRYSSAKRDDSVKSSGVDIRTENGIGISVNRAGTGDKSTYLTEDDGVMLELSEGNEKAENMDDVSDKANKTAAGKNKNGIENSEDNGSGVLISEASDKESQKSKKEEEYEKFEKQLESLKDMLDRMKETQKNIKKTETKTKKVLNYSYKKVSSSIRSAKSVSQASNAVSSASSNLAALKRKAASGNYDDDEINIAISHAKKMIAVAKKKLANIKQEVMNKRDDDKYISSKKDVVMRISEEKIRVWQQKELNEIEEEIRKQEQKEKLAHRGEENNKMLDADMTYLKEKIEIWKRGGGDLGIMMAQSRGAGIGIDMTQAITDTSKLATEQTMISAEQSEGGQTEVAASINLSV</sequence>
<name>A0AAW3JTZ0_9FIRM</name>
<organism evidence="2 3">
    <name type="scientific">Butyribacter intestini</name>
    <dbReference type="NCBI Taxonomy" id="1703332"/>
    <lineage>
        <taxon>Bacteria</taxon>
        <taxon>Bacillati</taxon>
        <taxon>Bacillota</taxon>
        <taxon>Clostridia</taxon>
        <taxon>Lachnospirales</taxon>
        <taxon>Lachnospiraceae</taxon>
        <taxon>Butyribacter</taxon>
    </lineage>
</organism>
<proteinExistence type="predicted"/>
<feature type="compositionally biased region" description="Low complexity" evidence="1">
    <location>
        <begin position="109"/>
        <end position="118"/>
    </location>
</feature>
<feature type="compositionally biased region" description="Basic and acidic residues" evidence="1">
    <location>
        <begin position="93"/>
        <end position="108"/>
    </location>
</feature>